<dbReference type="InterPro" id="IPR029063">
    <property type="entry name" value="SAM-dependent_MTases_sf"/>
</dbReference>
<proteinExistence type="predicted"/>
<dbReference type="InterPro" id="IPR001650">
    <property type="entry name" value="Helicase_C-like"/>
</dbReference>
<evidence type="ECO:0000259" key="3">
    <source>
        <dbReference type="PROSITE" id="PS51194"/>
    </source>
</evidence>
<accession>A0A174PDP3</accession>
<dbReference type="PRINTS" id="PR00507">
    <property type="entry name" value="N12N6MTFRASE"/>
</dbReference>
<evidence type="ECO:0000256" key="2">
    <source>
        <dbReference type="SAM" id="MobiDB-lite"/>
    </source>
</evidence>
<dbReference type="PROSITE" id="PS51194">
    <property type="entry name" value="HELICASE_CTER"/>
    <property type="match status" value="1"/>
</dbReference>
<dbReference type="Pfam" id="PF02384">
    <property type="entry name" value="N6_Mtase"/>
    <property type="match status" value="1"/>
</dbReference>
<keyword evidence="1" id="KW-0175">Coiled coil</keyword>
<keyword evidence="4" id="KW-0808">Transferase</keyword>
<evidence type="ECO:0000256" key="1">
    <source>
        <dbReference type="SAM" id="Coils"/>
    </source>
</evidence>
<dbReference type="Gene3D" id="3.40.50.150">
    <property type="entry name" value="Vaccinia Virus protein VP39"/>
    <property type="match status" value="1"/>
</dbReference>
<feature type="compositionally biased region" description="Basic and acidic residues" evidence="2">
    <location>
        <begin position="260"/>
        <end position="275"/>
    </location>
</feature>
<dbReference type="SUPFAM" id="SSF52540">
    <property type="entry name" value="P-loop containing nucleoside triphosphate hydrolases"/>
    <property type="match status" value="2"/>
</dbReference>
<protein>
    <submittedName>
        <fullName evidence="4">DNA methylase</fullName>
    </submittedName>
</protein>
<feature type="region of interest" description="Disordered" evidence="2">
    <location>
        <begin position="250"/>
        <end position="388"/>
    </location>
</feature>
<dbReference type="CDD" id="cd02440">
    <property type="entry name" value="AdoMet_MTases"/>
    <property type="match status" value="1"/>
</dbReference>
<dbReference type="SMART" id="SM00487">
    <property type="entry name" value="DEXDc"/>
    <property type="match status" value="1"/>
</dbReference>
<dbReference type="InterPro" id="IPR052933">
    <property type="entry name" value="DNA_Protect_Modify"/>
</dbReference>
<evidence type="ECO:0000313" key="5">
    <source>
        <dbReference type="Proteomes" id="UP000095485"/>
    </source>
</evidence>
<organism evidence="4 5">
    <name type="scientific">Dorea longicatena</name>
    <dbReference type="NCBI Taxonomy" id="88431"/>
    <lineage>
        <taxon>Bacteria</taxon>
        <taxon>Bacillati</taxon>
        <taxon>Bacillota</taxon>
        <taxon>Clostridia</taxon>
        <taxon>Lachnospirales</taxon>
        <taxon>Lachnospiraceae</taxon>
        <taxon>Dorea</taxon>
    </lineage>
</organism>
<dbReference type="Pfam" id="PF00271">
    <property type="entry name" value="Helicase_C"/>
    <property type="match status" value="1"/>
</dbReference>
<evidence type="ECO:0000313" key="4">
    <source>
        <dbReference type="EMBL" id="CUP56940.1"/>
    </source>
</evidence>
<dbReference type="Proteomes" id="UP000095485">
    <property type="component" value="Unassembled WGS sequence"/>
</dbReference>
<feature type="coiled-coil region" evidence="1">
    <location>
        <begin position="1597"/>
        <end position="1644"/>
    </location>
</feature>
<feature type="coiled-coil region" evidence="1">
    <location>
        <begin position="2211"/>
        <end position="2245"/>
    </location>
</feature>
<dbReference type="EMBL" id="CZAY01000009">
    <property type="protein sequence ID" value="CUP56940.1"/>
    <property type="molecule type" value="Genomic_DNA"/>
</dbReference>
<reference evidence="4 5" key="1">
    <citation type="submission" date="2015-09" db="EMBL/GenBank/DDBJ databases">
        <authorList>
            <consortium name="Pathogen Informatics"/>
        </authorList>
    </citation>
    <scope>NUCLEOTIDE SEQUENCE [LARGE SCALE GENOMIC DNA]</scope>
    <source>
        <strain evidence="4 5">2789STDY5834914</strain>
    </source>
</reference>
<dbReference type="GO" id="GO:0003677">
    <property type="term" value="F:DNA binding"/>
    <property type="evidence" value="ECO:0007669"/>
    <property type="project" value="InterPro"/>
</dbReference>
<name>A0A174PDP3_9FIRM</name>
<feature type="compositionally biased region" description="Basic and acidic residues" evidence="2">
    <location>
        <begin position="368"/>
        <end position="377"/>
    </location>
</feature>
<dbReference type="PANTHER" id="PTHR41313">
    <property type="entry name" value="ADENINE-SPECIFIC METHYLTRANSFERASE"/>
    <property type="match status" value="1"/>
</dbReference>
<dbReference type="InterPro" id="IPR003356">
    <property type="entry name" value="DNA_methylase_A-5"/>
</dbReference>
<dbReference type="GO" id="GO:0032259">
    <property type="term" value="P:methylation"/>
    <property type="evidence" value="ECO:0007669"/>
    <property type="project" value="UniProtKB-KW"/>
</dbReference>
<dbReference type="SUPFAM" id="SSF53335">
    <property type="entry name" value="S-adenosyl-L-methionine-dependent methyltransferases"/>
    <property type="match status" value="1"/>
</dbReference>
<feature type="compositionally biased region" description="Basic and acidic residues" evidence="2">
    <location>
        <begin position="324"/>
        <end position="339"/>
    </location>
</feature>
<dbReference type="InterPro" id="IPR014001">
    <property type="entry name" value="Helicase_ATP-bd"/>
</dbReference>
<dbReference type="Gene3D" id="3.40.50.300">
    <property type="entry name" value="P-loop containing nucleotide triphosphate hydrolases"/>
    <property type="match status" value="2"/>
</dbReference>
<gene>
    <name evidence="4" type="ORF">ERS852526_01457</name>
</gene>
<dbReference type="PANTHER" id="PTHR41313:SF1">
    <property type="entry name" value="DNA METHYLASE ADENINE-SPECIFIC DOMAIN-CONTAINING PROTEIN"/>
    <property type="match status" value="1"/>
</dbReference>
<feature type="compositionally biased region" description="Gly residues" evidence="2">
    <location>
        <begin position="354"/>
        <end position="365"/>
    </location>
</feature>
<sequence>MKHITKVRELYEETIHWISESEDSWKNFLFCMGRLYQLDFLNTCMVYAQRPDASVLAGYDAWLEMDLPVARGSKGIAVFPSKIFGEGVTHVYDIQDVKGQGIRPWNWQVNGTNRRLLARELFPEIYEQEKKFKNSLDAFTRTNVWFMIEEEYEILKSLQKLAVLTGEGQEVKENQITEFLVNSVCYAVESRCGIRDDTLDFSFICGFSENEEVLYRTGRLVSHLSGRIVLQIARTMKNIDLERRQYYGRDRRNPVQGNEWRTDTSLRGRDERGEDTGVPEPLRQDRSTGNEENGPGTIRNDAPVRETDGAAYENPDRSGGIPRETGRKSSEDLDQRGQDRPLQYVGNDQPSDTGGHGSAETGYGGDHSPQDRIKQEKTEEDTEKGTASAVPFLSGEIEPAQPENWQKEKILLEMTGQEIPYKIYEFYRNNPEETDREAYLYELYGDVKREAHTKDGILTAESGSSGFYILWSEGTSMKEAFWYWDEVSLEIGKRIEKGTYLPLLSVSEEALENGEETEEETLQPEKVQEVIEEKEPIPLEEIGIAFYKQNIQADILKKMLCLVYTTNQLPEEKDHFLKMLLLREVPEGQPYYLVRTEHGSYELCIQENGIKITLPESQDFLQELSWDQFGGLTAHLAEEDQIAYTEDSETLEQQENMYRLLPWFPALWEEYSEILKKEELWQEGRTSVQTEGKVEAGDYYYPEGWLQFTGGDKSRYQKNIRAIRILKTLEQEERNATKEEQEILAGYVGWGGLPNAFNSKRPEWKKEYQELKELLTAEEYAQARASVNSSFYTPPEVVRGVYKALEQFGFQKGKILEPAMGIGNFFHGLPENMQKSQLYGVEIDAISGRIAQKLHPSASIQIKGFEKTEFEDNSFDVIVGNVPFGDFRLYDPRYKKMKLKVHDYFIRKSLDLLRPGGILAVVTSKGTLDKNDSTVRKNLAEQADLLGAVRLPADSFGKSANTAVTSDLLFFQKKAEPSIGEPIWTYTGLTEDMVPVNEYYLEHPEMMLGKMVWFEQFFGKDSKYTALVNEAEDFDLEKGILDAVGELPKNCYEESIAEKKKEEQDVLAASPEIPNYTFTVIQDEVYYREGESLYRSQVKESVKRRIRAMHKIRLLVREILQIQQENCSDQELKKAQEQLNRLYDAFVKTHGYFCDRTNKMAFRQDNDYPLLSSLEVVDEDKNVTKADIFYKRTIRPRDVIDKVENAQEALHISLSEYNRVDIPYMLSLYPGNRKEMLQELKGLIYQNPVLAKEEDPNAGWETADEYLSGNVRQKLRTARIYAQNNPLFVDNVEALEKVQPKELTAPEISVKLGTTWIENEDYEQFIYELLEIPESNQRNYCAHSGHALKIERLDADMSYHIDRGNFFGGTIRTRQTYGTRFMDAISIIEELLNSRIVTIRDRVQEGEKIRYVINRKETMLARDKAEQIKEAFRDWIFKEPERRKKYVDFYNETFNCDRQRSYDGSYLKLPGLNPLLKLRPYQKNAVARALLCGGNTLLAHTVGAGKSLEMICICMEMRRLGLATKPLLTVPNHLTFQMGAEFLRAYPDAKILITRKEDFQKENRRRMIARMATGDYDCIIIGHTQFQRIAISPDRQRAMMEEQAEQLVEAINRAREEEGKNWSIKQMESRKKKLLEKIEELNNEEIKDDVMYFEETGVDALFVDEAHLFKNLEVFTKMNNVAGLGSSGSQRAMDMRMKIQYINEKNQGRGVIMATGTPLSNSMVELYVMQLYLQERRLHEKGIYHFDAWASVFGEVTSSLELAPEGTGYRMRTRFNKFINLPELIHLFKEVADIILPDMLDIKRPELKDGKYKVIVSEASDYVKERMQEMVERAEAIHRGVVDPKDDNMLRITGEARLLGTDSRLLDSYASVDSDSKLNKAVENIYQEYVQSQEQKGTQIVFSDIGTPGPGKAFTVYDYLKQELITRGVPEEEICFIHDAKTDEQRDRMFSDVRAGRKRIIIGSTEKLGVGTNIQTRMVAAHHIDCPWKPSDIEQREGRIIRQGNENEEVNIYRYVTKGSFDAYLWGIVETKQRFISQVFTSRELARICEDIDETVLNFAEIKAVASENPLIMEKIQVDNEVARLRILKAAHEGKRFALQDAVTFQYPKRIESLKGELQLLQKDLERRNQAMEVQPGFAITLQGKVYEKHKEAGEVLRGIIEGVTAFTRYEVGMYKGFQVSVQNDMLGPSLFLQGEKEYSVELKSSDSGNMVRIENRLNALDKAVEEVQKEIKTCENEIKNAKQEYEKPFPYEELLKENITRQMEIDAELEIKDQEECVEVQEETKNLPCQTAVR</sequence>
<dbReference type="GO" id="GO:0008170">
    <property type="term" value="F:N-methyltransferase activity"/>
    <property type="evidence" value="ECO:0007669"/>
    <property type="project" value="InterPro"/>
</dbReference>
<dbReference type="InterPro" id="IPR027417">
    <property type="entry name" value="P-loop_NTPase"/>
</dbReference>
<keyword evidence="4" id="KW-0489">Methyltransferase</keyword>
<feature type="domain" description="Helicase C-terminal" evidence="3">
    <location>
        <begin position="1884"/>
        <end position="2060"/>
    </location>
</feature>
<dbReference type="SMART" id="SM00490">
    <property type="entry name" value="HELICc"/>
    <property type="match status" value="1"/>
</dbReference>